<feature type="non-terminal residue" evidence="1">
    <location>
        <position position="302"/>
    </location>
</feature>
<proteinExistence type="predicted"/>
<dbReference type="EMBL" id="CM040986">
    <property type="protein sequence ID" value="MCJ8738901.1"/>
    <property type="molecule type" value="Genomic_DNA"/>
</dbReference>
<protein>
    <submittedName>
        <fullName evidence="1">Uncharacterized protein</fullName>
    </submittedName>
</protein>
<name>A0ACC5YVC8_9TELE</name>
<accession>A0ACC5YVC8</accession>
<reference evidence="1" key="1">
    <citation type="submission" date="2020-02" db="EMBL/GenBank/DDBJ databases">
        <title>Genome sequencing of the panga catfish, Pangasius djambal.</title>
        <authorList>
            <person name="Wen M."/>
            <person name="Zahm M."/>
            <person name="Roques C."/>
            <person name="Cabau C."/>
            <person name="Klopp C."/>
            <person name="Donnadieu C."/>
            <person name="Jouanno E."/>
            <person name="Avarre J.-C."/>
            <person name="Campet M."/>
            <person name="Ha T."/>
            <person name="Dugue R."/>
            <person name="Lampietro C."/>
            <person name="Louis A."/>
            <person name="Herpin A."/>
            <person name="Echchiki A."/>
            <person name="Berthelot C."/>
            <person name="Parey E."/>
            <person name="Roest-Crollius H."/>
            <person name="Braasch I."/>
            <person name="Postlethwait J.H."/>
            <person name="Bobe J."/>
            <person name="Montfort J."/>
            <person name="Bouchez O."/>
            <person name="Begum T."/>
            <person name="Schartl M."/>
            <person name="Gustiano R."/>
            <person name="Guiguen Y."/>
        </authorList>
    </citation>
    <scope>NUCLEOTIDE SEQUENCE</scope>
    <source>
        <strain evidence="1">Pdj_M5554</strain>
    </source>
</reference>
<organism evidence="1 2">
    <name type="scientific">Pangasius djambal</name>
    <dbReference type="NCBI Taxonomy" id="1691987"/>
    <lineage>
        <taxon>Eukaryota</taxon>
        <taxon>Metazoa</taxon>
        <taxon>Chordata</taxon>
        <taxon>Craniata</taxon>
        <taxon>Vertebrata</taxon>
        <taxon>Euteleostomi</taxon>
        <taxon>Actinopterygii</taxon>
        <taxon>Neopterygii</taxon>
        <taxon>Teleostei</taxon>
        <taxon>Ostariophysi</taxon>
        <taxon>Siluriformes</taxon>
        <taxon>Pangasiidae</taxon>
        <taxon>Pangasius</taxon>
    </lineage>
</organism>
<comment type="caution">
    <text evidence="1">The sequence shown here is derived from an EMBL/GenBank/DDBJ whole genome shotgun (WGS) entry which is preliminary data.</text>
</comment>
<dbReference type="Proteomes" id="UP000830395">
    <property type="component" value="Chromosome 12"/>
</dbReference>
<evidence type="ECO:0000313" key="1">
    <source>
        <dbReference type="EMBL" id="MCJ8738901.1"/>
    </source>
</evidence>
<keyword evidence="2" id="KW-1185">Reference proteome</keyword>
<evidence type="ECO:0000313" key="2">
    <source>
        <dbReference type="Proteomes" id="UP000830395"/>
    </source>
</evidence>
<gene>
    <name evidence="1" type="ORF">PDJAM_G00041020</name>
</gene>
<sequence>MANSTETQTDVHSQQAESNLVEELLCRLGLGNKHEDKLTCGYFLEISKITEQEPGKENELVHAFMQRLLTGDYTARHISVTDKPTKPKFIDRKGTFADFKKFKKCTINTKRTQTQIHPMDVQMSVFLCADDFLRQIMVTKLAQCQYAIPLLVPNSFSGKIEFPLWSMRQIYKSWKSTDASGKIISKTVPVYKAETPMVAFFRLGSVSSSKSQLINNLINEKHNTFFHRNCPGSSRNHLLMDGVVEIAWYCPSGKSSDHFTECIAFCNLHGDCSRAETQREILTNMASVNVILLPKLDDDDDN</sequence>